<dbReference type="EMBL" id="JABFTP020000021">
    <property type="protein sequence ID" value="KAL3268116.1"/>
    <property type="molecule type" value="Genomic_DNA"/>
</dbReference>
<accession>A0ABD2MP06</accession>
<proteinExistence type="predicted"/>
<feature type="non-terminal residue" evidence="1">
    <location>
        <position position="1"/>
    </location>
</feature>
<evidence type="ECO:0000313" key="1">
    <source>
        <dbReference type="EMBL" id="KAL3268116.1"/>
    </source>
</evidence>
<gene>
    <name evidence="1" type="ORF">HHI36_007243</name>
</gene>
<evidence type="ECO:0000313" key="2">
    <source>
        <dbReference type="Proteomes" id="UP001516400"/>
    </source>
</evidence>
<sequence>IDISFQDKTYKRNKTLCVLFLKYISAKEKKLTTNEWENIFESTTHGISQEKISEKKAVLRGWTNKQ</sequence>
<dbReference type="Proteomes" id="UP001516400">
    <property type="component" value="Unassembled WGS sequence"/>
</dbReference>
<name>A0ABD2MP06_9CUCU</name>
<comment type="caution">
    <text evidence="1">The sequence shown here is derived from an EMBL/GenBank/DDBJ whole genome shotgun (WGS) entry which is preliminary data.</text>
</comment>
<dbReference type="AlphaFoldDB" id="A0ABD2MP06"/>
<keyword evidence="2" id="KW-1185">Reference proteome</keyword>
<protein>
    <submittedName>
        <fullName evidence="1">Uncharacterized protein</fullName>
    </submittedName>
</protein>
<organism evidence="1 2">
    <name type="scientific">Cryptolaemus montrouzieri</name>
    <dbReference type="NCBI Taxonomy" id="559131"/>
    <lineage>
        <taxon>Eukaryota</taxon>
        <taxon>Metazoa</taxon>
        <taxon>Ecdysozoa</taxon>
        <taxon>Arthropoda</taxon>
        <taxon>Hexapoda</taxon>
        <taxon>Insecta</taxon>
        <taxon>Pterygota</taxon>
        <taxon>Neoptera</taxon>
        <taxon>Endopterygota</taxon>
        <taxon>Coleoptera</taxon>
        <taxon>Polyphaga</taxon>
        <taxon>Cucujiformia</taxon>
        <taxon>Coccinelloidea</taxon>
        <taxon>Coccinellidae</taxon>
        <taxon>Scymninae</taxon>
        <taxon>Scymnini</taxon>
        <taxon>Cryptolaemus</taxon>
    </lineage>
</organism>
<reference evidence="1 2" key="1">
    <citation type="journal article" date="2021" name="BMC Biol.">
        <title>Horizontally acquired antibacterial genes associated with adaptive radiation of ladybird beetles.</title>
        <authorList>
            <person name="Li H.S."/>
            <person name="Tang X.F."/>
            <person name="Huang Y.H."/>
            <person name="Xu Z.Y."/>
            <person name="Chen M.L."/>
            <person name="Du X.Y."/>
            <person name="Qiu B.Y."/>
            <person name="Chen P.T."/>
            <person name="Zhang W."/>
            <person name="Slipinski A."/>
            <person name="Escalona H.E."/>
            <person name="Waterhouse R.M."/>
            <person name="Zwick A."/>
            <person name="Pang H."/>
        </authorList>
    </citation>
    <scope>NUCLEOTIDE SEQUENCE [LARGE SCALE GENOMIC DNA]</scope>
    <source>
        <strain evidence="1">SYSU2018</strain>
    </source>
</reference>
<feature type="non-terminal residue" evidence="1">
    <location>
        <position position="66"/>
    </location>
</feature>